<dbReference type="Proteomes" id="UP000799779">
    <property type="component" value="Unassembled WGS sequence"/>
</dbReference>
<evidence type="ECO:0000256" key="1">
    <source>
        <dbReference type="SAM" id="MobiDB-lite"/>
    </source>
</evidence>
<accession>A0A6A5W8H6</accession>
<evidence type="ECO:0000313" key="3">
    <source>
        <dbReference type="Proteomes" id="UP000799779"/>
    </source>
</evidence>
<sequence>MLINNHRSGNNSRYSTHSVDLLKVPTITFGPFPSPSAALEQFNLPLLIPSPPPSPDTAPENYESENEILFDDLELTKIPTAIWRGPDWGGWDSDRRMRDDADIDDGDFEKLERRRTITPTMKAMLSSEESTSQCPTPRPMSAIATQTATPSQTSEIDDTLSPLPETFVTRSRRGSRHFPSSSSGSAVSSTVYKPPDSGTWLRPQQSSASYISTETSGKGISAGLNIRVGQSRSPGPQPLSPGYGHGNQVGRSWPVSCFIGEDELMEGLARSL</sequence>
<reference evidence="2" key="1">
    <citation type="journal article" date="2020" name="Stud. Mycol.">
        <title>101 Dothideomycetes genomes: a test case for predicting lifestyles and emergence of pathogens.</title>
        <authorList>
            <person name="Haridas S."/>
            <person name="Albert R."/>
            <person name="Binder M."/>
            <person name="Bloem J."/>
            <person name="Labutti K."/>
            <person name="Salamov A."/>
            <person name="Andreopoulos B."/>
            <person name="Baker S."/>
            <person name="Barry K."/>
            <person name="Bills G."/>
            <person name="Bluhm B."/>
            <person name="Cannon C."/>
            <person name="Castanera R."/>
            <person name="Culley D."/>
            <person name="Daum C."/>
            <person name="Ezra D."/>
            <person name="Gonzalez J."/>
            <person name="Henrissat B."/>
            <person name="Kuo A."/>
            <person name="Liang C."/>
            <person name="Lipzen A."/>
            <person name="Lutzoni F."/>
            <person name="Magnuson J."/>
            <person name="Mondo S."/>
            <person name="Nolan M."/>
            <person name="Ohm R."/>
            <person name="Pangilinan J."/>
            <person name="Park H.-J."/>
            <person name="Ramirez L."/>
            <person name="Alfaro M."/>
            <person name="Sun H."/>
            <person name="Tritt A."/>
            <person name="Yoshinaga Y."/>
            <person name="Zwiers L.-H."/>
            <person name="Turgeon B."/>
            <person name="Goodwin S."/>
            <person name="Spatafora J."/>
            <person name="Crous P."/>
            <person name="Grigoriev I."/>
        </authorList>
    </citation>
    <scope>NUCLEOTIDE SEQUENCE</scope>
    <source>
        <strain evidence="2">CBS 123094</strain>
    </source>
</reference>
<proteinExistence type="predicted"/>
<gene>
    <name evidence="2" type="ORF">P154DRAFT_606857</name>
</gene>
<organism evidence="2 3">
    <name type="scientific">Amniculicola lignicola CBS 123094</name>
    <dbReference type="NCBI Taxonomy" id="1392246"/>
    <lineage>
        <taxon>Eukaryota</taxon>
        <taxon>Fungi</taxon>
        <taxon>Dikarya</taxon>
        <taxon>Ascomycota</taxon>
        <taxon>Pezizomycotina</taxon>
        <taxon>Dothideomycetes</taxon>
        <taxon>Pleosporomycetidae</taxon>
        <taxon>Pleosporales</taxon>
        <taxon>Amniculicolaceae</taxon>
        <taxon>Amniculicola</taxon>
    </lineage>
</organism>
<feature type="compositionally biased region" description="Low complexity" evidence="1">
    <location>
        <begin position="177"/>
        <end position="189"/>
    </location>
</feature>
<dbReference type="EMBL" id="ML977617">
    <property type="protein sequence ID" value="KAF1997059.1"/>
    <property type="molecule type" value="Genomic_DNA"/>
</dbReference>
<feature type="region of interest" description="Disordered" evidence="1">
    <location>
        <begin position="170"/>
        <end position="246"/>
    </location>
</feature>
<feature type="compositionally biased region" description="Polar residues" evidence="1">
    <location>
        <begin position="202"/>
        <end position="218"/>
    </location>
</feature>
<protein>
    <submittedName>
        <fullName evidence="2">Uncharacterized protein</fullName>
    </submittedName>
</protein>
<keyword evidence="3" id="KW-1185">Reference proteome</keyword>
<dbReference type="AlphaFoldDB" id="A0A6A5W8H6"/>
<evidence type="ECO:0000313" key="2">
    <source>
        <dbReference type="EMBL" id="KAF1997059.1"/>
    </source>
</evidence>
<name>A0A6A5W8H6_9PLEO</name>